<proteinExistence type="predicted"/>
<dbReference type="Proteomes" id="UP000287033">
    <property type="component" value="Unassembled WGS sequence"/>
</dbReference>
<gene>
    <name evidence="1" type="ORF">chiPu_0026862</name>
</gene>
<accession>A0A401TIL9</accession>
<reference evidence="1 2" key="1">
    <citation type="journal article" date="2018" name="Nat. Ecol. Evol.">
        <title>Shark genomes provide insights into elasmobranch evolution and the origin of vertebrates.</title>
        <authorList>
            <person name="Hara Y"/>
            <person name="Yamaguchi K"/>
            <person name="Onimaru K"/>
            <person name="Kadota M"/>
            <person name="Koyanagi M"/>
            <person name="Keeley SD"/>
            <person name="Tatsumi K"/>
            <person name="Tanaka K"/>
            <person name="Motone F"/>
            <person name="Kageyama Y"/>
            <person name="Nozu R"/>
            <person name="Adachi N"/>
            <person name="Nishimura O"/>
            <person name="Nakagawa R"/>
            <person name="Tanegashima C"/>
            <person name="Kiyatake I"/>
            <person name="Matsumoto R"/>
            <person name="Murakumo K"/>
            <person name="Nishida K"/>
            <person name="Terakita A"/>
            <person name="Kuratani S"/>
            <person name="Sato K"/>
            <person name="Hyodo S Kuraku.S."/>
        </authorList>
    </citation>
    <scope>NUCLEOTIDE SEQUENCE [LARGE SCALE GENOMIC DNA]</scope>
</reference>
<evidence type="ECO:0000313" key="1">
    <source>
        <dbReference type="EMBL" id="GCC42492.1"/>
    </source>
</evidence>
<organism evidence="1 2">
    <name type="scientific">Chiloscyllium punctatum</name>
    <name type="common">Brownbanded bambooshark</name>
    <name type="synonym">Hemiscyllium punctatum</name>
    <dbReference type="NCBI Taxonomy" id="137246"/>
    <lineage>
        <taxon>Eukaryota</taxon>
        <taxon>Metazoa</taxon>
        <taxon>Chordata</taxon>
        <taxon>Craniata</taxon>
        <taxon>Vertebrata</taxon>
        <taxon>Chondrichthyes</taxon>
        <taxon>Elasmobranchii</taxon>
        <taxon>Galeomorphii</taxon>
        <taxon>Galeoidea</taxon>
        <taxon>Orectolobiformes</taxon>
        <taxon>Hemiscylliidae</taxon>
        <taxon>Chiloscyllium</taxon>
    </lineage>
</organism>
<keyword evidence="2" id="KW-1185">Reference proteome</keyword>
<sequence length="78" mass="8440">MGENLRSREFVPSTSPRIVGGSGGHSLTPLLARVVSDVRVAGSLTIAVSANPHPSTVKHCRLTKRWGRVRWRLGLAIL</sequence>
<comment type="caution">
    <text evidence="1">The sequence shown here is derived from an EMBL/GenBank/DDBJ whole genome shotgun (WGS) entry which is preliminary data.</text>
</comment>
<dbReference type="AlphaFoldDB" id="A0A401TIL9"/>
<protein>
    <submittedName>
        <fullName evidence="1">Uncharacterized protein</fullName>
    </submittedName>
</protein>
<name>A0A401TIL9_CHIPU</name>
<evidence type="ECO:0000313" key="2">
    <source>
        <dbReference type="Proteomes" id="UP000287033"/>
    </source>
</evidence>
<dbReference type="EMBL" id="BEZZ01089074">
    <property type="protein sequence ID" value="GCC42492.1"/>
    <property type="molecule type" value="Genomic_DNA"/>
</dbReference>